<evidence type="ECO:0000313" key="5">
    <source>
        <dbReference type="Proteomes" id="UP000053240"/>
    </source>
</evidence>
<dbReference type="Pfam" id="PF16042">
    <property type="entry name" value="DUF4794"/>
    <property type="match status" value="1"/>
</dbReference>
<dbReference type="KEGG" id="pmac:106709725"/>
<keyword evidence="5" id="KW-1185">Reference proteome</keyword>
<dbReference type="OrthoDB" id="6750008at2759"/>
<proteinExistence type="predicted"/>
<evidence type="ECO:0000256" key="2">
    <source>
        <dbReference type="SAM" id="SignalP"/>
    </source>
</evidence>
<dbReference type="Proteomes" id="UP000053240">
    <property type="component" value="Unassembled WGS sequence"/>
</dbReference>
<keyword evidence="2" id="KW-0732">Signal</keyword>
<feature type="compositionally biased region" description="Polar residues" evidence="1">
    <location>
        <begin position="47"/>
        <end position="57"/>
    </location>
</feature>
<organism evidence="4 5">
    <name type="scientific">Papilio machaon</name>
    <name type="common">Old World swallowtail butterfly</name>
    <dbReference type="NCBI Taxonomy" id="76193"/>
    <lineage>
        <taxon>Eukaryota</taxon>
        <taxon>Metazoa</taxon>
        <taxon>Ecdysozoa</taxon>
        <taxon>Arthropoda</taxon>
        <taxon>Hexapoda</taxon>
        <taxon>Insecta</taxon>
        <taxon>Pterygota</taxon>
        <taxon>Neoptera</taxon>
        <taxon>Endopterygota</taxon>
        <taxon>Lepidoptera</taxon>
        <taxon>Glossata</taxon>
        <taxon>Ditrysia</taxon>
        <taxon>Papilionoidea</taxon>
        <taxon>Papilionidae</taxon>
        <taxon>Papilioninae</taxon>
        <taxon>Papilio</taxon>
    </lineage>
</organism>
<evidence type="ECO:0000256" key="1">
    <source>
        <dbReference type="SAM" id="MobiDB-lite"/>
    </source>
</evidence>
<reference evidence="4 5" key="1">
    <citation type="journal article" date="2015" name="Nat. Commun.">
        <title>Outbred genome sequencing and CRISPR/Cas9 gene editing in butterflies.</title>
        <authorList>
            <person name="Li X."/>
            <person name="Fan D."/>
            <person name="Zhang W."/>
            <person name="Liu G."/>
            <person name="Zhang L."/>
            <person name="Zhao L."/>
            <person name="Fang X."/>
            <person name="Chen L."/>
            <person name="Dong Y."/>
            <person name="Chen Y."/>
            <person name="Ding Y."/>
            <person name="Zhao R."/>
            <person name="Feng M."/>
            <person name="Zhu Y."/>
            <person name="Feng Y."/>
            <person name="Jiang X."/>
            <person name="Zhu D."/>
            <person name="Xiang H."/>
            <person name="Feng X."/>
            <person name="Li S."/>
            <person name="Wang J."/>
            <person name="Zhang G."/>
            <person name="Kronforst M.R."/>
            <person name="Wang W."/>
        </authorList>
    </citation>
    <scope>NUCLEOTIDE SEQUENCE [LARGE SCALE GENOMIC DNA]</scope>
    <source>
        <strain evidence="4">Ya'a_city_454_Pm</strain>
        <tissue evidence="4">Whole body</tissue>
    </source>
</reference>
<name>A0A194RDW6_PAPMA</name>
<gene>
    <name evidence="4" type="ORF">RR48_05988</name>
</gene>
<feature type="domain" description="DUF4794" evidence="3">
    <location>
        <begin position="84"/>
        <end position="136"/>
    </location>
</feature>
<evidence type="ECO:0000313" key="4">
    <source>
        <dbReference type="EMBL" id="KPJ16033.1"/>
    </source>
</evidence>
<protein>
    <recommendedName>
        <fullName evidence="3">DUF4794 domain-containing protein</fullName>
    </recommendedName>
</protein>
<dbReference type="EMBL" id="KQ460313">
    <property type="protein sequence ID" value="KPJ16033.1"/>
    <property type="molecule type" value="Genomic_DNA"/>
</dbReference>
<dbReference type="STRING" id="76193.A0A194RDW6"/>
<sequence>MKSMVLFCVIAGSLGKAPAARAPGQLQPPRLPPARFRSQRFELVPTTEPSAEPTTDSVGGPYPPSGWKPVGAPLALPGEQTAASGPYPPSGWTPAGKPFRLPGDGLPSTSYGTPDDVYGVPDDTFAATTTDAPATDTPEQLKVEKIEGPVEVLKSVGTYFVLLPSGQLQLVRVTGARGPAEAAGSPARLQFSRRA</sequence>
<evidence type="ECO:0000259" key="3">
    <source>
        <dbReference type="Pfam" id="PF16042"/>
    </source>
</evidence>
<accession>A0A194RDW6</accession>
<feature type="chain" id="PRO_5008265104" description="DUF4794 domain-containing protein" evidence="2">
    <location>
        <begin position="20"/>
        <end position="195"/>
    </location>
</feature>
<dbReference type="AlphaFoldDB" id="A0A194RDW6"/>
<feature type="signal peptide" evidence="2">
    <location>
        <begin position="1"/>
        <end position="19"/>
    </location>
</feature>
<feature type="region of interest" description="Disordered" evidence="1">
    <location>
        <begin position="45"/>
        <end position="104"/>
    </location>
</feature>
<dbReference type="InParanoid" id="A0A194RDW6"/>
<dbReference type="InterPro" id="IPR032011">
    <property type="entry name" value="DUF4794"/>
</dbReference>